<feature type="region of interest" description="Disordered" evidence="13">
    <location>
        <begin position="210"/>
        <end position="229"/>
    </location>
</feature>
<keyword evidence="6 14" id="KW-0732">Signal</keyword>
<dbReference type="InterPro" id="IPR012910">
    <property type="entry name" value="Plug_dom"/>
</dbReference>
<accession>A0A2S5ZAF3</accession>
<gene>
    <name evidence="17" type="ORF">KEHDKFFH_08780</name>
</gene>
<comment type="subcellular location">
    <subcellularLocation>
        <location evidence="1 11">Cell outer membrane</location>
        <topology evidence="1 11">Multi-pass membrane protein</topology>
    </subcellularLocation>
</comment>
<evidence type="ECO:0000256" key="2">
    <source>
        <dbReference type="ARBA" id="ARBA00008143"/>
    </source>
</evidence>
<name>A0A2S5ZAF3_9GAMM</name>
<feature type="region of interest" description="Disordered" evidence="13">
    <location>
        <begin position="169"/>
        <end position="188"/>
    </location>
</feature>
<feature type="chain" id="PRO_5015734377" evidence="14">
    <location>
        <begin position="26"/>
        <end position="669"/>
    </location>
</feature>
<dbReference type="PANTHER" id="PTHR30069">
    <property type="entry name" value="TONB-DEPENDENT OUTER MEMBRANE RECEPTOR"/>
    <property type="match status" value="1"/>
</dbReference>
<keyword evidence="4 11" id="KW-1134">Transmembrane beta strand</keyword>
<evidence type="ECO:0000256" key="4">
    <source>
        <dbReference type="ARBA" id="ARBA00022452"/>
    </source>
</evidence>
<dbReference type="InterPro" id="IPR000531">
    <property type="entry name" value="Beta-barrel_TonB"/>
</dbReference>
<evidence type="ECO:0000256" key="3">
    <source>
        <dbReference type="ARBA" id="ARBA00022448"/>
    </source>
</evidence>
<evidence type="ECO:0000256" key="14">
    <source>
        <dbReference type="SAM" id="SignalP"/>
    </source>
</evidence>
<dbReference type="AlphaFoldDB" id="A0A2S5ZAF3"/>
<dbReference type="Gene3D" id="2.40.170.20">
    <property type="entry name" value="TonB-dependent receptor, beta-barrel domain"/>
    <property type="match status" value="1"/>
</dbReference>
<feature type="compositionally biased region" description="Basic and acidic residues" evidence="13">
    <location>
        <begin position="212"/>
        <end position="229"/>
    </location>
</feature>
<comment type="similarity">
    <text evidence="2">Belongs to the TonB-dependent receptor family. Hemoglobin/haptoglobin binding protein subfamily.</text>
</comment>
<keyword evidence="7 12" id="KW-0798">TonB box</keyword>
<dbReference type="GO" id="GO:0015344">
    <property type="term" value="F:siderophore uptake transmembrane transporter activity"/>
    <property type="evidence" value="ECO:0007669"/>
    <property type="project" value="TreeGrafter"/>
</dbReference>
<dbReference type="GO" id="GO:0044718">
    <property type="term" value="P:siderophore transmembrane transport"/>
    <property type="evidence" value="ECO:0007669"/>
    <property type="project" value="TreeGrafter"/>
</dbReference>
<evidence type="ECO:0000256" key="12">
    <source>
        <dbReference type="RuleBase" id="RU003357"/>
    </source>
</evidence>
<evidence type="ECO:0000256" key="10">
    <source>
        <dbReference type="ARBA" id="ARBA00023237"/>
    </source>
</evidence>
<evidence type="ECO:0000256" key="8">
    <source>
        <dbReference type="ARBA" id="ARBA00023136"/>
    </source>
</evidence>
<keyword evidence="10 11" id="KW-0998">Cell outer membrane</keyword>
<dbReference type="CDD" id="cd01347">
    <property type="entry name" value="ligand_gated_channel"/>
    <property type="match status" value="1"/>
</dbReference>
<keyword evidence="9 17" id="KW-0675">Receptor</keyword>
<feature type="domain" description="TonB-dependent receptor-like beta-barrel" evidence="15">
    <location>
        <begin position="217"/>
        <end position="637"/>
    </location>
</feature>
<dbReference type="PANTHER" id="PTHR30069:SF29">
    <property type="entry name" value="HEMOGLOBIN AND HEMOGLOBIN-HAPTOGLOBIN-BINDING PROTEIN 1-RELATED"/>
    <property type="match status" value="1"/>
</dbReference>
<dbReference type="InterPro" id="IPR037066">
    <property type="entry name" value="Plug_dom_sf"/>
</dbReference>
<evidence type="ECO:0000256" key="6">
    <source>
        <dbReference type="ARBA" id="ARBA00022729"/>
    </source>
</evidence>
<dbReference type="InterPro" id="IPR039426">
    <property type="entry name" value="TonB-dep_rcpt-like"/>
</dbReference>
<keyword evidence="3 11" id="KW-0813">Transport</keyword>
<evidence type="ECO:0000313" key="17">
    <source>
        <dbReference type="EMBL" id="PPI84366.1"/>
    </source>
</evidence>
<dbReference type="Pfam" id="PF07715">
    <property type="entry name" value="Plug"/>
    <property type="match status" value="1"/>
</dbReference>
<evidence type="ECO:0000259" key="16">
    <source>
        <dbReference type="Pfam" id="PF07715"/>
    </source>
</evidence>
<feature type="domain" description="TonB-dependent receptor plug" evidence="16">
    <location>
        <begin position="47"/>
        <end position="152"/>
    </location>
</feature>
<reference evidence="17 18" key="1">
    <citation type="submission" date="2018-01" db="EMBL/GenBank/DDBJ databases">
        <title>Complete genome sequences of the type strains of Marinobacter flavimaris and Marinobacter maroccanus.</title>
        <authorList>
            <person name="Palau M."/>
            <person name="Boujida N."/>
            <person name="Manresa A."/>
            <person name="Minana-Galbis D."/>
        </authorList>
    </citation>
    <scope>NUCLEOTIDE SEQUENCE [LARGE SCALE GENOMIC DNA]</scope>
    <source>
        <strain evidence="17 18">N4</strain>
    </source>
</reference>
<dbReference type="SUPFAM" id="SSF56935">
    <property type="entry name" value="Porins"/>
    <property type="match status" value="1"/>
</dbReference>
<evidence type="ECO:0000256" key="5">
    <source>
        <dbReference type="ARBA" id="ARBA00022692"/>
    </source>
</evidence>
<protein>
    <submittedName>
        <fullName evidence="17">TonB-dependent receptor</fullName>
    </submittedName>
</protein>
<keyword evidence="18" id="KW-1185">Reference proteome</keyword>
<feature type="signal peptide" evidence="14">
    <location>
        <begin position="1"/>
        <end position="25"/>
    </location>
</feature>
<dbReference type="EMBL" id="PSSX01000006">
    <property type="protein sequence ID" value="PPI84366.1"/>
    <property type="molecule type" value="Genomic_DNA"/>
</dbReference>
<keyword evidence="8 11" id="KW-0472">Membrane</keyword>
<evidence type="ECO:0000256" key="13">
    <source>
        <dbReference type="SAM" id="MobiDB-lite"/>
    </source>
</evidence>
<sequence>MYSRISHLSLSCASLIAMVSTATLADSRPAGYLDELVVTGTRSERQLLDTPVRTEVVAAEELEKTHARNLKEALENVPGLQLREIHGKPGYEVWLQGIESERVLVLIDGLPMTATTGSTVDVSQLAVLDIERVEVVKGAVSAQYGSSGIGGVVNVITRPPASGLSGQFTTDAGTYGDQNPSGDEADPARYSARATVQGGSEQLALRLSASHQHSDGIDPEPKTWARPGDEYDRTDLSFRTDWSPNGNHRLSAAVARFEEESGSRFTERNPPFVINQGKDETVTRTRYTLSGDHGRNSDLRAGWSAVHEILNDDTLKYTGSGVFDDRRAESTLSRFSAHLGKPIGLSHHLQGGVDFNRETLEQTKDGASELGAEPRRQRGSQEAWVQDTWMPTEHLELVPGVRFQNDSDFGTHTAPKINARYDLVRTDSLTGFLRAGVGAGYRVPNLKERYFTFDHSQLGYIVQGTPDLQPEESVSYQFGGGLSWNRSAWLEANAFLNDIEQLIQTSPDTEATQARNDGVQVFSYENIAEARTWGLETTAGWEPSEHWRLTAGYTLTRTEDGATGNELNRRPRHQARLGLDGPLGLAGLSWSARLRYQSEEFVDAAVGTESPGYTTADLKLNYRFSGQLRLFAGADNITDEQRDFSNASEDFRPVAGRFLYAGLTVSFGE</sequence>
<dbReference type="Pfam" id="PF00593">
    <property type="entry name" value="TonB_dep_Rec_b-barrel"/>
    <property type="match status" value="1"/>
</dbReference>
<dbReference type="GO" id="GO:0009279">
    <property type="term" value="C:cell outer membrane"/>
    <property type="evidence" value="ECO:0007669"/>
    <property type="project" value="UniProtKB-SubCell"/>
</dbReference>
<dbReference type="InterPro" id="IPR036942">
    <property type="entry name" value="Beta-barrel_TonB_sf"/>
</dbReference>
<dbReference type="Gene3D" id="2.170.130.10">
    <property type="entry name" value="TonB-dependent receptor, plug domain"/>
    <property type="match status" value="1"/>
</dbReference>
<feature type="compositionally biased region" description="Polar residues" evidence="13">
    <location>
        <begin position="169"/>
        <end position="181"/>
    </location>
</feature>
<evidence type="ECO:0000256" key="1">
    <source>
        <dbReference type="ARBA" id="ARBA00004571"/>
    </source>
</evidence>
<dbReference type="PROSITE" id="PS52016">
    <property type="entry name" value="TONB_DEPENDENT_REC_3"/>
    <property type="match status" value="1"/>
</dbReference>
<comment type="caution">
    <text evidence="17">The sequence shown here is derived from an EMBL/GenBank/DDBJ whole genome shotgun (WGS) entry which is preliminary data.</text>
</comment>
<proteinExistence type="inferred from homology"/>
<organism evidence="17 18">
    <name type="scientific">Marinobacter maroccanus</name>
    <dbReference type="NCBI Taxonomy" id="2055143"/>
    <lineage>
        <taxon>Bacteria</taxon>
        <taxon>Pseudomonadati</taxon>
        <taxon>Pseudomonadota</taxon>
        <taxon>Gammaproteobacteria</taxon>
        <taxon>Pseudomonadales</taxon>
        <taxon>Marinobacteraceae</taxon>
        <taxon>Marinobacter</taxon>
    </lineage>
</organism>
<dbReference type="Proteomes" id="UP000239917">
    <property type="component" value="Unassembled WGS sequence"/>
</dbReference>
<evidence type="ECO:0000256" key="11">
    <source>
        <dbReference type="PROSITE-ProRule" id="PRU01360"/>
    </source>
</evidence>
<keyword evidence="5 11" id="KW-0812">Transmembrane</keyword>
<dbReference type="OrthoDB" id="9764669at2"/>
<evidence type="ECO:0000256" key="9">
    <source>
        <dbReference type="ARBA" id="ARBA00023170"/>
    </source>
</evidence>
<evidence type="ECO:0000259" key="15">
    <source>
        <dbReference type="Pfam" id="PF00593"/>
    </source>
</evidence>
<evidence type="ECO:0000313" key="18">
    <source>
        <dbReference type="Proteomes" id="UP000239917"/>
    </source>
</evidence>
<evidence type="ECO:0000256" key="7">
    <source>
        <dbReference type="ARBA" id="ARBA00023077"/>
    </source>
</evidence>